<protein>
    <submittedName>
        <fullName evidence="1">Uncharacterized protein</fullName>
    </submittedName>
</protein>
<dbReference type="Proteomes" id="UP001162483">
    <property type="component" value="Unassembled WGS sequence"/>
</dbReference>
<keyword evidence="2" id="KW-1185">Reference proteome</keyword>
<name>A0ABN9DAV1_9NEOB</name>
<comment type="caution">
    <text evidence="1">The sequence shown here is derived from an EMBL/GenBank/DDBJ whole genome shotgun (WGS) entry which is preliminary data.</text>
</comment>
<accession>A0ABN9DAV1</accession>
<proteinExistence type="predicted"/>
<sequence>MCVYIYIVTAWRSVTPGFSTRQVEGLQGTYLTGFSLSSFVCKSQFWDPEPGDFKAIWEG</sequence>
<reference evidence="1" key="1">
    <citation type="submission" date="2023-05" db="EMBL/GenBank/DDBJ databases">
        <authorList>
            <person name="Stuckert A."/>
        </authorList>
    </citation>
    <scope>NUCLEOTIDE SEQUENCE</scope>
</reference>
<evidence type="ECO:0000313" key="1">
    <source>
        <dbReference type="EMBL" id="CAI9569089.1"/>
    </source>
</evidence>
<evidence type="ECO:0000313" key="2">
    <source>
        <dbReference type="Proteomes" id="UP001162483"/>
    </source>
</evidence>
<gene>
    <name evidence="1" type="ORF">SPARVUS_LOCUS6865768</name>
</gene>
<dbReference type="EMBL" id="CATNWA010014213">
    <property type="protein sequence ID" value="CAI9569089.1"/>
    <property type="molecule type" value="Genomic_DNA"/>
</dbReference>
<organism evidence="1 2">
    <name type="scientific">Staurois parvus</name>
    <dbReference type="NCBI Taxonomy" id="386267"/>
    <lineage>
        <taxon>Eukaryota</taxon>
        <taxon>Metazoa</taxon>
        <taxon>Chordata</taxon>
        <taxon>Craniata</taxon>
        <taxon>Vertebrata</taxon>
        <taxon>Euteleostomi</taxon>
        <taxon>Amphibia</taxon>
        <taxon>Batrachia</taxon>
        <taxon>Anura</taxon>
        <taxon>Neobatrachia</taxon>
        <taxon>Ranoidea</taxon>
        <taxon>Ranidae</taxon>
        <taxon>Staurois</taxon>
    </lineage>
</organism>